<dbReference type="PROSITE" id="PS50887">
    <property type="entry name" value="GGDEF"/>
    <property type="match status" value="1"/>
</dbReference>
<evidence type="ECO:0000259" key="5">
    <source>
        <dbReference type="PROSITE" id="PS50885"/>
    </source>
</evidence>
<organism evidence="7 8">
    <name type="scientific">Desulfomicrobium norvegicum (strain DSM 1741 / NCIMB 8310)</name>
    <name type="common">Desulfovibrio baculatus (strain Norway 4)</name>
    <name type="synonym">Desulfovibrio desulfuricans (strain Norway 4)</name>
    <dbReference type="NCBI Taxonomy" id="52561"/>
    <lineage>
        <taxon>Bacteria</taxon>
        <taxon>Pseudomonadati</taxon>
        <taxon>Thermodesulfobacteriota</taxon>
        <taxon>Desulfovibrionia</taxon>
        <taxon>Desulfovibrionales</taxon>
        <taxon>Desulfomicrobiaceae</taxon>
        <taxon>Desulfomicrobium</taxon>
    </lineage>
</organism>
<dbReference type="InterPro" id="IPR007892">
    <property type="entry name" value="CHASE4"/>
</dbReference>
<dbReference type="GO" id="GO:0043709">
    <property type="term" value="P:cell adhesion involved in single-species biofilm formation"/>
    <property type="evidence" value="ECO:0007669"/>
    <property type="project" value="TreeGrafter"/>
</dbReference>
<dbReference type="FunFam" id="3.30.70.270:FF:000001">
    <property type="entry name" value="Diguanylate cyclase domain protein"/>
    <property type="match status" value="1"/>
</dbReference>
<dbReference type="GO" id="GO:0007165">
    <property type="term" value="P:signal transduction"/>
    <property type="evidence" value="ECO:0007669"/>
    <property type="project" value="InterPro"/>
</dbReference>
<evidence type="ECO:0000259" key="6">
    <source>
        <dbReference type="PROSITE" id="PS50887"/>
    </source>
</evidence>
<dbReference type="Gene3D" id="3.30.70.270">
    <property type="match status" value="1"/>
</dbReference>
<dbReference type="PANTHER" id="PTHR45138">
    <property type="entry name" value="REGULATORY COMPONENTS OF SENSORY TRANSDUCTION SYSTEM"/>
    <property type="match status" value="1"/>
</dbReference>
<name>A0A8G2F530_DESNO</name>
<dbReference type="EMBL" id="FOTO01000002">
    <property type="protein sequence ID" value="SFL44347.1"/>
    <property type="molecule type" value="Genomic_DNA"/>
</dbReference>
<dbReference type="Pfam" id="PF00990">
    <property type="entry name" value="GGDEF"/>
    <property type="match status" value="1"/>
</dbReference>
<proteinExistence type="predicted"/>
<feature type="domain" description="GGDEF" evidence="6">
    <location>
        <begin position="397"/>
        <end position="537"/>
    </location>
</feature>
<evidence type="ECO:0000256" key="3">
    <source>
        <dbReference type="SAM" id="MobiDB-lite"/>
    </source>
</evidence>
<keyword evidence="4" id="KW-0472">Membrane</keyword>
<accession>A0A8G2F530</accession>
<evidence type="ECO:0000256" key="2">
    <source>
        <dbReference type="ARBA" id="ARBA00034247"/>
    </source>
</evidence>
<feature type="region of interest" description="Disordered" evidence="3">
    <location>
        <begin position="524"/>
        <end position="545"/>
    </location>
</feature>
<dbReference type="PANTHER" id="PTHR45138:SF9">
    <property type="entry name" value="DIGUANYLATE CYCLASE DGCM-RELATED"/>
    <property type="match status" value="1"/>
</dbReference>
<protein>
    <recommendedName>
        <fullName evidence="1">diguanylate cyclase</fullName>
        <ecNumber evidence="1">2.7.7.65</ecNumber>
    </recommendedName>
</protein>
<feature type="domain" description="HAMP" evidence="5">
    <location>
        <begin position="301"/>
        <end position="354"/>
    </location>
</feature>
<dbReference type="SUPFAM" id="SSF55073">
    <property type="entry name" value="Nucleotide cyclase"/>
    <property type="match status" value="1"/>
</dbReference>
<comment type="catalytic activity">
    <reaction evidence="2">
        <text>2 GTP = 3',3'-c-di-GMP + 2 diphosphate</text>
        <dbReference type="Rhea" id="RHEA:24898"/>
        <dbReference type="ChEBI" id="CHEBI:33019"/>
        <dbReference type="ChEBI" id="CHEBI:37565"/>
        <dbReference type="ChEBI" id="CHEBI:58805"/>
        <dbReference type="EC" id="2.7.7.65"/>
    </reaction>
</comment>
<dbReference type="RefSeq" id="WP_092189900.1">
    <property type="nucleotide sequence ID" value="NZ_FOTO01000002.1"/>
</dbReference>
<dbReference type="PROSITE" id="PS50885">
    <property type="entry name" value="HAMP"/>
    <property type="match status" value="1"/>
</dbReference>
<evidence type="ECO:0000256" key="4">
    <source>
        <dbReference type="SAM" id="Phobius"/>
    </source>
</evidence>
<evidence type="ECO:0000313" key="8">
    <source>
        <dbReference type="Proteomes" id="UP000199581"/>
    </source>
</evidence>
<dbReference type="InterPro" id="IPR050469">
    <property type="entry name" value="Diguanylate_Cyclase"/>
</dbReference>
<dbReference type="NCBIfam" id="TIGR00254">
    <property type="entry name" value="GGDEF"/>
    <property type="match status" value="1"/>
</dbReference>
<keyword evidence="8" id="KW-1185">Reference proteome</keyword>
<comment type="caution">
    <text evidence="7">The sequence shown here is derived from an EMBL/GenBank/DDBJ whole genome shotgun (WGS) entry which is preliminary data.</text>
</comment>
<dbReference type="SMART" id="SM00267">
    <property type="entry name" value="GGDEF"/>
    <property type="match status" value="1"/>
</dbReference>
<dbReference type="GO" id="GO:1902201">
    <property type="term" value="P:negative regulation of bacterial-type flagellum-dependent cell motility"/>
    <property type="evidence" value="ECO:0007669"/>
    <property type="project" value="TreeGrafter"/>
</dbReference>
<dbReference type="EC" id="2.7.7.65" evidence="1"/>
<dbReference type="GO" id="GO:0005886">
    <property type="term" value="C:plasma membrane"/>
    <property type="evidence" value="ECO:0007669"/>
    <property type="project" value="TreeGrafter"/>
</dbReference>
<reference evidence="7 8" key="1">
    <citation type="submission" date="2016-10" db="EMBL/GenBank/DDBJ databases">
        <authorList>
            <person name="Varghese N."/>
            <person name="Submissions S."/>
        </authorList>
    </citation>
    <scope>NUCLEOTIDE SEQUENCE [LARGE SCALE GENOMIC DNA]</scope>
    <source>
        <strain evidence="7 8">DSM 1741</strain>
    </source>
</reference>
<dbReference type="Pfam" id="PF05228">
    <property type="entry name" value="CHASE4"/>
    <property type="match status" value="1"/>
</dbReference>
<evidence type="ECO:0000313" key="7">
    <source>
        <dbReference type="EMBL" id="SFL44347.1"/>
    </source>
</evidence>
<dbReference type="Proteomes" id="UP000199581">
    <property type="component" value="Unassembled WGS sequence"/>
</dbReference>
<dbReference type="SUPFAM" id="SSF158472">
    <property type="entry name" value="HAMP domain-like"/>
    <property type="match status" value="1"/>
</dbReference>
<dbReference type="Gene3D" id="6.10.340.10">
    <property type="match status" value="1"/>
</dbReference>
<keyword evidence="4" id="KW-1133">Transmembrane helix</keyword>
<dbReference type="InterPro" id="IPR029787">
    <property type="entry name" value="Nucleotide_cyclase"/>
</dbReference>
<dbReference type="GO" id="GO:0052621">
    <property type="term" value="F:diguanylate cyclase activity"/>
    <property type="evidence" value="ECO:0007669"/>
    <property type="project" value="UniProtKB-EC"/>
</dbReference>
<dbReference type="InterPro" id="IPR043128">
    <property type="entry name" value="Rev_trsase/Diguanyl_cyclase"/>
</dbReference>
<dbReference type="OrthoDB" id="9759607at2"/>
<gene>
    <name evidence="7" type="ORF">SAMN05421830_102181</name>
</gene>
<feature type="transmembrane region" description="Helical" evidence="4">
    <location>
        <begin position="279"/>
        <end position="304"/>
    </location>
</feature>
<dbReference type="CDD" id="cd01949">
    <property type="entry name" value="GGDEF"/>
    <property type="match status" value="1"/>
</dbReference>
<dbReference type="Pfam" id="PF00672">
    <property type="entry name" value="HAMP"/>
    <property type="match status" value="1"/>
</dbReference>
<sequence length="545" mass="61118">MSVRAKVFTIILVLFASLGVADFFVQRFVVYPSFLELEHQQAGQNLQRIFHAIDRENYHLERICRDWATWDDTYDFMNTRSETYKTSNLYDEALDSISVNVMIYCAQDGTIVWSNARDTIQKSAISLDLLTQGRIAPDHPLLKIPGAKEGQKGITGVVNTERGPLLFATRQILRSDGSGPGNGFLVIGRILNQDMVKTLGEQTRIAFEIVYPYAKEQTLCGKKEVTYASIDNLDYFTLDEGEFVKVCGAYLDPTGLPIFGIHYLFPRDITQKGISSIRYAMVLVVSSGLLVLVLLNVLLQAVVLRPLQRLTRHAARLQQEGDYSLRIDLQRNDEVGILAKSFDNMVQTIRERTEDLKRANEQLKQLSLLDGLTGVANRRMFDNCLKQEWRRAMRDQTPIGIILADVDFFKDYNDKHGHLQGDQCLIAVAAVMQRMMQRPADLVTRFGGEEFAVILADTDAEGVTHVAEAMRQAVLDLHLEHGASQVGPFVTVSFGVASMTPRLEDGDDGMAKLLQKADNAMYQAKRSGRNRVVASSDDQPAMPSE</sequence>
<dbReference type="AlphaFoldDB" id="A0A8G2F530"/>
<dbReference type="InterPro" id="IPR003660">
    <property type="entry name" value="HAMP_dom"/>
</dbReference>
<dbReference type="InterPro" id="IPR000160">
    <property type="entry name" value="GGDEF_dom"/>
</dbReference>
<evidence type="ECO:0000256" key="1">
    <source>
        <dbReference type="ARBA" id="ARBA00012528"/>
    </source>
</evidence>
<dbReference type="CDD" id="cd06225">
    <property type="entry name" value="HAMP"/>
    <property type="match status" value="1"/>
</dbReference>
<dbReference type="SMART" id="SM00304">
    <property type="entry name" value="HAMP"/>
    <property type="match status" value="1"/>
</dbReference>
<keyword evidence="4" id="KW-0812">Transmembrane</keyword>